<dbReference type="InterPro" id="IPR001451">
    <property type="entry name" value="Hexapep"/>
</dbReference>
<dbReference type="PANTHER" id="PTHR43300">
    <property type="entry name" value="ACETYLTRANSFERASE"/>
    <property type="match status" value="1"/>
</dbReference>
<dbReference type="SUPFAM" id="SSF51161">
    <property type="entry name" value="Trimeric LpxA-like enzymes"/>
    <property type="match status" value="1"/>
</dbReference>
<gene>
    <name evidence="1" type="ORF">S01H4_09668</name>
</gene>
<proteinExistence type="predicted"/>
<organism evidence="1">
    <name type="scientific">marine sediment metagenome</name>
    <dbReference type="NCBI Taxonomy" id="412755"/>
    <lineage>
        <taxon>unclassified sequences</taxon>
        <taxon>metagenomes</taxon>
        <taxon>ecological metagenomes</taxon>
    </lineage>
</organism>
<dbReference type="InterPro" id="IPR011004">
    <property type="entry name" value="Trimer_LpxA-like_sf"/>
</dbReference>
<dbReference type="PANTHER" id="PTHR43300:SF7">
    <property type="entry name" value="UDP-N-ACETYLBACILLOSAMINE N-ACETYLTRANSFERASE"/>
    <property type="match status" value="1"/>
</dbReference>
<protein>
    <recommendedName>
        <fullName evidence="2">UDP-3-O-[3-hydroxymyristoyl] glucosamine N-acyltransferase non-repeat region domain-containing protein</fullName>
    </recommendedName>
</protein>
<dbReference type="Pfam" id="PF00132">
    <property type="entry name" value="Hexapep"/>
    <property type="match status" value="1"/>
</dbReference>
<sequence length="128" mass="13576">RGGVLLRKGCDIGAGAVINRGIEGDTVIGEGTSIGPFCDIGHDVKIGKHCIIGAGTVISGYNEIDDYSRVSPGSTTKNRIKIGSRAIVGIGSLVMHDIPNGVTVIGRPAMEIEEFRRLRMRLKEMASQ</sequence>
<reference evidence="1" key="1">
    <citation type="journal article" date="2014" name="Front. Microbiol.">
        <title>High frequency of phylogenetically diverse reductive dehalogenase-homologous genes in deep subseafloor sedimentary metagenomes.</title>
        <authorList>
            <person name="Kawai M."/>
            <person name="Futagami T."/>
            <person name="Toyoda A."/>
            <person name="Takaki Y."/>
            <person name="Nishi S."/>
            <person name="Hori S."/>
            <person name="Arai W."/>
            <person name="Tsubouchi T."/>
            <person name="Morono Y."/>
            <person name="Uchiyama I."/>
            <person name="Ito T."/>
            <person name="Fujiyama A."/>
            <person name="Inagaki F."/>
            <person name="Takami H."/>
        </authorList>
    </citation>
    <scope>NUCLEOTIDE SEQUENCE</scope>
    <source>
        <strain evidence="1">Expedition CK06-06</strain>
    </source>
</reference>
<feature type="non-terminal residue" evidence="1">
    <location>
        <position position="1"/>
    </location>
</feature>
<name>X0YPG2_9ZZZZ</name>
<dbReference type="AlphaFoldDB" id="X0YPG2"/>
<accession>X0YPG2</accession>
<dbReference type="EMBL" id="BART01003543">
    <property type="protein sequence ID" value="GAG58085.1"/>
    <property type="molecule type" value="Genomic_DNA"/>
</dbReference>
<dbReference type="InterPro" id="IPR050179">
    <property type="entry name" value="Trans_hexapeptide_repeat"/>
</dbReference>
<evidence type="ECO:0008006" key="2">
    <source>
        <dbReference type="Google" id="ProtNLM"/>
    </source>
</evidence>
<evidence type="ECO:0000313" key="1">
    <source>
        <dbReference type="EMBL" id="GAG58085.1"/>
    </source>
</evidence>
<dbReference type="Gene3D" id="2.160.10.10">
    <property type="entry name" value="Hexapeptide repeat proteins"/>
    <property type="match status" value="1"/>
</dbReference>
<comment type="caution">
    <text evidence="1">The sequence shown here is derived from an EMBL/GenBank/DDBJ whole genome shotgun (WGS) entry which is preliminary data.</text>
</comment>